<evidence type="ECO:0000313" key="2">
    <source>
        <dbReference type="Proteomes" id="UP001162992"/>
    </source>
</evidence>
<protein>
    <submittedName>
        <fullName evidence="1">Uncharacterized protein</fullName>
    </submittedName>
</protein>
<dbReference type="EMBL" id="CM055110">
    <property type="protein sequence ID" value="KAJ7520751.1"/>
    <property type="molecule type" value="Genomic_DNA"/>
</dbReference>
<gene>
    <name evidence="1" type="ORF">O6H91_19G021400</name>
</gene>
<evidence type="ECO:0000313" key="1">
    <source>
        <dbReference type="EMBL" id="KAJ7520751.1"/>
    </source>
</evidence>
<keyword evidence="2" id="KW-1185">Reference proteome</keyword>
<organism evidence="1 2">
    <name type="scientific">Diphasiastrum complanatum</name>
    <name type="common">Issler's clubmoss</name>
    <name type="synonym">Lycopodium complanatum</name>
    <dbReference type="NCBI Taxonomy" id="34168"/>
    <lineage>
        <taxon>Eukaryota</taxon>
        <taxon>Viridiplantae</taxon>
        <taxon>Streptophyta</taxon>
        <taxon>Embryophyta</taxon>
        <taxon>Tracheophyta</taxon>
        <taxon>Lycopodiopsida</taxon>
        <taxon>Lycopodiales</taxon>
        <taxon>Lycopodiaceae</taxon>
        <taxon>Lycopodioideae</taxon>
        <taxon>Diphasiastrum</taxon>
    </lineage>
</organism>
<comment type="caution">
    <text evidence="1">The sequence shown here is derived from an EMBL/GenBank/DDBJ whole genome shotgun (WGS) entry which is preliminary data.</text>
</comment>
<reference evidence="2" key="1">
    <citation type="journal article" date="2024" name="Proc. Natl. Acad. Sci. U.S.A.">
        <title>Extraordinary preservation of gene collinearity over three hundred million years revealed in homosporous lycophytes.</title>
        <authorList>
            <person name="Li C."/>
            <person name="Wickell D."/>
            <person name="Kuo L.Y."/>
            <person name="Chen X."/>
            <person name="Nie B."/>
            <person name="Liao X."/>
            <person name="Peng D."/>
            <person name="Ji J."/>
            <person name="Jenkins J."/>
            <person name="Williams M."/>
            <person name="Shu S."/>
            <person name="Plott C."/>
            <person name="Barry K."/>
            <person name="Rajasekar S."/>
            <person name="Grimwood J."/>
            <person name="Han X."/>
            <person name="Sun S."/>
            <person name="Hou Z."/>
            <person name="He W."/>
            <person name="Dai G."/>
            <person name="Sun C."/>
            <person name="Schmutz J."/>
            <person name="Leebens-Mack J.H."/>
            <person name="Li F.W."/>
            <person name="Wang L."/>
        </authorList>
    </citation>
    <scope>NUCLEOTIDE SEQUENCE [LARGE SCALE GENOMIC DNA]</scope>
    <source>
        <strain evidence="2">cv. PW_Plant_1</strain>
    </source>
</reference>
<name>A0ACC2ATA6_DIPCM</name>
<sequence>MDRLLNIEPQEVVLHFEVGRRCVGMFVLRNLMHTMPVAFKVQTTAPKKYGVKPPSGIVGPLGIASIEILYGPHSDLPEEYPFIGDQFVVKSVVAPSGAHHENVPNEWFSSKKRQVYSDMSLRLVIVGGSILRNLVSTGSMENVREVLERDVNVDSVDEQQGKTAMHVAIANKRPEMVQLLLEFGANQEIRNKEGQTALQEAVLLQDSLSTELLLSKGAHTEAKNPAGYTALHFAVSKGDLEIVRILLNHDADVNAVPEDGRTPLYLAAANCDKDCVRMLMDQGARVDARTKNGSTALHKAAARGDMALVKLLLSRGAEKEALTRDGKTPYDLAAEAGHRSLYDILKMGDKLRSGSRQGDLKIVRQCVSQGASVDGQDQYGWSALHYASFKGHIDIVNYLIEKGADMECRDEEGYTALHCATEAGRKDVAQLLIKKGANVNVKIKQGASALEIAQKMNSTGLIRLFSDQGDKKSKEILEGSSELFDKKNKSPPVNMKASRGFMKSSFSVLDRQCAAVG</sequence>
<dbReference type="Proteomes" id="UP001162992">
    <property type="component" value="Chromosome 19"/>
</dbReference>
<proteinExistence type="predicted"/>
<accession>A0ACC2ATA6</accession>